<proteinExistence type="predicted"/>
<dbReference type="Pfam" id="PF07828">
    <property type="entry name" value="PA-IL"/>
    <property type="match status" value="1"/>
</dbReference>
<dbReference type="InterPro" id="IPR012905">
    <property type="entry name" value="PA-IL"/>
</dbReference>
<sequence length="509" mass="55721">MTILTIYFCGTGSTKFDESNPIYWQGELVSQLAANTLSKEFAEWVVIDGPGSGDLQADELWTKSVSYGSYGTLWGSGWEENVTHAINVIKGKFDWQREKLTDASYKVLKDAGVPIEDVKVSGSWAWRTYDYGDRAVTQQQLQAQIVKMFRKEGILPTQVNLVGWSRGGISCHMLANAMFGDLELKEIPIRILAIDPVPGPRNFQANKISLKDNVKEYVGFYARDERSIGFSCVIPETDPITAVHVYPIPGRHATLVGNGGTDGASGGMAFREPGLLVRHYAEVYLTAWGVKLDNMLRLSGGQVLECISNIQKSSAAYENMRTFSYSLLGVQNDSAERIVSLGDTAKKFSTIQGTPFSPATGLSSSWLDVLSSLSSVDGDTQYWASTLQANNEIVLFTGIHVRPTDEISVIVEGQMALDKASQLYGQEGDTSRNPKGALLFPGAAPGSLIMGIGSKNARDPTQERAVLEPVYDLVATEEGDVYFYINERAGFYADNTGQFTITLATTQRQ</sequence>
<evidence type="ECO:0000313" key="2">
    <source>
        <dbReference type="Proteomes" id="UP000625247"/>
    </source>
</evidence>
<dbReference type="Proteomes" id="UP000625247">
    <property type="component" value="Unassembled WGS sequence"/>
</dbReference>
<comment type="caution">
    <text evidence="1">The sequence shown here is derived from an EMBL/GenBank/DDBJ whole genome shotgun (WGS) entry which is preliminary data.</text>
</comment>
<dbReference type="Gene3D" id="2.60.120.430">
    <property type="entry name" value="Galactose-binding lectin"/>
    <property type="match status" value="1"/>
</dbReference>
<evidence type="ECO:0000313" key="1">
    <source>
        <dbReference type="EMBL" id="MBD8122434.1"/>
    </source>
</evidence>
<organism evidence="1 2">
    <name type="scientific">Pseudomonas lutea</name>
    <dbReference type="NCBI Taxonomy" id="243924"/>
    <lineage>
        <taxon>Bacteria</taxon>
        <taxon>Pseudomonadati</taxon>
        <taxon>Pseudomonadota</taxon>
        <taxon>Gammaproteobacteria</taxon>
        <taxon>Pseudomonadales</taxon>
        <taxon>Pseudomonadaceae</taxon>
        <taxon>Pseudomonas</taxon>
    </lineage>
</organism>
<dbReference type="EMBL" id="JACYNP010000006">
    <property type="protein sequence ID" value="MBD8122434.1"/>
    <property type="molecule type" value="Genomic_DNA"/>
</dbReference>
<dbReference type="InterPro" id="IPR029058">
    <property type="entry name" value="AB_hydrolase_fold"/>
</dbReference>
<dbReference type="InterPro" id="IPR008979">
    <property type="entry name" value="Galactose-bd-like_sf"/>
</dbReference>
<protein>
    <submittedName>
        <fullName evidence="1">Uncharacterized protein</fullName>
    </submittedName>
</protein>
<dbReference type="SUPFAM" id="SSF49785">
    <property type="entry name" value="Galactose-binding domain-like"/>
    <property type="match status" value="1"/>
</dbReference>
<name>A0ABR9AAQ4_9PSED</name>
<dbReference type="SUPFAM" id="SSF53474">
    <property type="entry name" value="alpha/beta-Hydrolases"/>
    <property type="match status" value="1"/>
</dbReference>
<reference evidence="1 2" key="1">
    <citation type="journal article" date="2020" name="FEMS Microbiol. Ecol.">
        <title>Temporal dynamics of bacterial communities during seed development and maturation.</title>
        <authorList>
            <person name="Chesneau G."/>
            <person name="Torres-Cortes G."/>
            <person name="Briand M."/>
            <person name="Darrasse A."/>
            <person name="Preveaux A."/>
            <person name="Marais C."/>
            <person name="Jacques M.A."/>
            <person name="Shade A."/>
            <person name="Barret M."/>
        </authorList>
    </citation>
    <scope>NUCLEOTIDE SEQUENCE [LARGE SCALE GENOMIC DNA]</scope>
    <source>
        <strain evidence="1 2">CFBP13723</strain>
    </source>
</reference>
<keyword evidence="2" id="KW-1185">Reference proteome</keyword>
<accession>A0ABR9AAQ4</accession>
<gene>
    <name evidence="1" type="ORF">IFT62_14520</name>
</gene>